<proteinExistence type="inferred from homology"/>
<comment type="caution">
    <text evidence="8">The sequence shown here is derived from an EMBL/GenBank/DDBJ whole genome shotgun (WGS) entry which is preliminary data.</text>
</comment>
<feature type="non-terminal residue" evidence="8">
    <location>
        <position position="622"/>
    </location>
</feature>
<dbReference type="Pfam" id="PF14631">
    <property type="entry name" value="FancD2"/>
    <property type="match status" value="1"/>
</dbReference>
<dbReference type="OrthoDB" id="539600at2759"/>
<evidence type="ECO:0000256" key="6">
    <source>
        <dbReference type="SAM" id="MobiDB-lite"/>
    </source>
</evidence>
<keyword evidence="9" id="KW-1185">Reference proteome</keyword>
<organism evidence="8 9">
    <name type="scientific">Volvox reticuliferus</name>
    <dbReference type="NCBI Taxonomy" id="1737510"/>
    <lineage>
        <taxon>Eukaryota</taxon>
        <taxon>Viridiplantae</taxon>
        <taxon>Chlorophyta</taxon>
        <taxon>core chlorophytes</taxon>
        <taxon>Chlorophyceae</taxon>
        <taxon>CS clade</taxon>
        <taxon>Chlamydomonadales</taxon>
        <taxon>Volvocaceae</taxon>
        <taxon>Volvox</taxon>
    </lineage>
</organism>
<evidence type="ECO:0000256" key="5">
    <source>
        <dbReference type="ARBA" id="ARBA00093456"/>
    </source>
</evidence>
<dbReference type="EMBL" id="BNCP01000026">
    <property type="protein sequence ID" value="GIL83329.1"/>
    <property type="molecule type" value="Genomic_DNA"/>
</dbReference>
<feature type="compositionally biased region" description="Acidic residues" evidence="6">
    <location>
        <begin position="164"/>
        <end position="179"/>
    </location>
</feature>
<evidence type="ECO:0000256" key="2">
    <source>
        <dbReference type="ARBA" id="ARBA00022499"/>
    </source>
</evidence>
<evidence type="ECO:0000313" key="8">
    <source>
        <dbReference type="EMBL" id="GIL83329.1"/>
    </source>
</evidence>
<feature type="compositionally biased region" description="Low complexity" evidence="6">
    <location>
        <begin position="71"/>
        <end position="83"/>
    </location>
</feature>
<dbReference type="GO" id="GO:0036297">
    <property type="term" value="P:interstrand cross-link repair"/>
    <property type="evidence" value="ECO:0007669"/>
    <property type="project" value="TreeGrafter"/>
</dbReference>
<keyword evidence="4" id="KW-0539">Nucleus</keyword>
<feature type="region of interest" description="Disordered" evidence="6">
    <location>
        <begin position="68"/>
        <end position="92"/>
    </location>
</feature>
<dbReference type="GO" id="GO:0031573">
    <property type="term" value="P:mitotic intra-S DNA damage checkpoint signaling"/>
    <property type="evidence" value="ECO:0007669"/>
    <property type="project" value="TreeGrafter"/>
</dbReference>
<feature type="compositionally biased region" description="Gly residues" evidence="6">
    <location>
        <begin position="495"/>
        <end position="511"/>
    </location>
</feature>
<keyword evidence="7" id="KW-0732">Signal</keyword>
<feature type="region of interest" description="Disordered" evidence="6">
    <location>
        <begin position="148"/>
        <end position="193"/>
    </location>
</feature>
<dbReference type="GO" id="GO:0007129">
    <property type="term" value="P:homologous chromosome pairing at meiosis"/>
    <property type="evidence" value="ECO:0007669"/>
    <property type="project" value="TreeGrafter"/>
</dbReference>
<accession>A0A8J4CLE7</accession>
<evidence type="ECO:0000256" key="3">
    <source>
        <dbReference type="ARBA" id="ARBA00022843"/>
    </source>
</evidence>
<dbReference type="GO" id="GO:1990918">
    <property type="term" value="P:double-strand break repair involved in meiotic recombination"/>
    <property type="evidence" value="ECO:0007669"/>
    <property type="project" value="TreeGrafter"/>
</dbReference>
<feature type="region of interest" description="Disordered" evidence="6">
    <location>
        <begin position="444"/>
        <end position="567"/>
    </location>
</feature>
<dbReference type="PANTHER" id="PTHR32086">
    <property type="entry name" value="FANCONI ANEMIA GROUP D2 PROTEIN"/>
    <property type="match status" value="1"/>
</dbReference>
<dbReference type="GO" id="GO:0070182">
    <property type="term" value="F:DNA polymerase binding"/>
    <property type="evidence" value="ECO:0007669"/>
    <property type="project" value="TreeGrafter"/>
</dbReference>
<feature type="region of interest" description="Disordered" evidence="6">
    <location>
        <begin position="579"/>
        <end position="622"/>
    </location>
</feature>
<feature type="signal peptide" evidence="7">
    <location>
        <begin position="1"/>
        <end position="24"/>
    </location>
</feature>
<evidence type="ECO:0000256" key="7">
    <source>
        <dbReference type="SAM" id="SignalP"/>
    </source>
</evidence>
<keyword evidence="3" id="KW-0832">Ubl conjugation</keyword>
<dbReference type="InterPro" id="IPR029448">
    <property type="entry name" value="FANCD2"/>
</dbReference>
<sequence length="622" mass="64147">GGTPSPRVLATVLACLAAKPAADGVPDDDLKRLADAACPAVSGRALNSAQGEDLALLAWRAFQQLTSQCQGAGPATPGEGEPVPENPPAPPDVWRELALLRTGRALIAAVRHLAAPDAANAAAVDCPDGLRRLAKAVSRSANKALENDWSGSGGVAAAGGGGGGDDDGGDGGAAEDDGDVAAAAGRSGGGGGGGSFRWRGQAKLILEFLRTYVDFSTKPLDVLRLLVTQAMAEVSVGRAGGGRGVAAAMAVSEPIAGYASLSDATLAAWYRGVFEALLERWSATCTRMRSSERRVMGQEEEEQLMAETVSSAEVFSKLMELVKKHPGRNPLITAAIKYGGKFVEDLARSTGAWRRLWEAHEDKLRRTVKSVQRGTRLLNTLCADGKERRAVALAAKVPAVKRAMETFLLNMRALFHEMGCADGIRIAQLKNKDIHGNEVASQAYGGYDDEDADGGGDDGFDEDQDDGNEHDGTGANSAPVDEHNAGRNGRKKVKGAGGTGRGKRAAGGGVSAEGDGGEGAGGPKVKKLRAPKEEQQRTEGVAAAPKARKPRKPRSPADGAAAGVSGKVGVCAVEVKSGEVPKGDMGSSALLNKRPRTAAEAKSRRKMMKAADEGATGGNDGG</sequence>
<reference evidence="8" key="1">
    <citation type="journal article" date="2021" name="Proc. Natl. Acad. Sci. U.S.A.">
        <title>Three genomes in the algal genus Volvox reveal the fate of a haploid sex-determining region after a transition to homothallism.</title>
        <authorList>
            <person name="Yamamoto K."/>
            <person name="Hamaji T."/>
            <person name="Kawai-Toyooka H."/>
            <person name="Matsuzaki R."/>
            <person name="Takahashi F."/>
            <person name="Nishimura Y."/>
            <person name="Kawachi M."/>
            <person name="Noguchi H."/>
            <person name="Minakuchi Y."/>
            <person name="Umen J.G."/>
            <person name="Toyoda A."/>
            <person name="Nozaki H."/>
        </authorList>
    </citation>
    <scope>NUCLEOTIDE SEQUENCE</scope>
    <source>
        <strain evidence="8">NIES-3786</strain>
    </source>
</reference>
<feature type="chain" id="PRO_5035243565" evidence="7">
    <location>
        <begin position="25"/>
        <end position="622"/>
    </location>
</feature>
<dbReference type="Proteomes" id="UP000747110">
    <property type="component" value="Unassembled WGS sequence"/>
</dbReference>
<evidence type="ECO:0000256" key="1">
    <source>
        <dbReference type="ARBA" id="ARBA00004123"/>
    </source>
</evidence>
<evidence type="ECO:0000313" key="9">
    <source>
        <dbReference type="Proteomes" id="UP000747110"/>
    </source>
</evidence>
<comment type="subcellular location">
    <subcellularLocation>
        <location evidence="1">Nucleus</location>
    </subcellularLocation>
</comment>
<comment type="similarity">
    <text evidence="5">Belongs to the Fanconi anemia protein FANCD2 family.</text>
</comment>
<keyword evidence="2" id="KW-1017">Isopeptide bond</keyword>
<dbReference type="GO" id="GO:0000793">
    <property type="term" value="C:condensed chromosome"/>
    <property type="evidence" value="ECO:0007669"/>
    <property type="project" value="TreeGrafter"/>
</dbReference>
<feature type="compositionally biased region" description="Gly residues" evidence="6">
    <location>
        <begin position="151"/>
        <end position="163"/>
    </location>
</feature>
<evidence type="ECO:0000256" key="4">
    <source>
        <dbReference type="ARBA" id="ARBA00023242"/>
    </source>
</evidence>
<dbReference type="AlphaFoldDB" id="A0A8J4CLE7"/>
<dbReference type="GO" id="GO:0005634">
    <property type="term" value="C:nucleus"/>
    <property type="evidence" value="ECO:0007669"/>
    <property type="project" value="UniProtKB-SubCell"/>
</dbReference>
<gene>
    <name evidence="8" type="ORF">Vretifemale_12161</name>
</gene>
<dbReference type="PANTHER" id="PTHR32086:SF0">
    <property type="entry name" value="FANCONI ANEMIA GROUP D2 PROTEIN"/>
    <property type="match status" value="1"/>
</dbReference>
<feature type="compositionally biased region" description="Acidic residues" evidence="6">
    <location>
        <begin position="447"/>
        <end position="466"/>
    </location>
</feature>
<protein>
    <submittedName>
        <fullName evidence="8">Uncharacterized protein</fullName>
    </submittedName>
</protein>
<feature type="non-terminal residue" evidence="8">
    <location>
        <position position="1"/>
    </location>
</feature>
<name>A0A8J4CLE7_9CHLO</name>